<feature type="transmembrane region" description="Helical" evidence="1">
    <location>
        <begin position="233"/>
        <end position="254"/>
    </location>
</feature>
<evidence type="ECO:0000256" key="1">
    <source>
        <dbReference type="SAM" id="Phobius"/>
    </source>
</evidence>
<proteinExistence type="predicted"/>
<keyword evidence="1" id="KW-0472">Membrane</keyword>
<dbReference type="AlphaFoldDB" id="A0A0P9XDV6"/>
<accession>A0A0P9XDV6</accession>
<protein>
    <submittedName>
        <fullName evidence="2">Uncharacterized protein</fullName>
    </submittedName>
</protein>
<evidence type="ECO:0000313" key="2">
    <source>
        <dbReference type="EMBL" id="MDH4622974.1"/>
    </source>
</evidence>
<gene>
    <name evidence="2" type="ORF">JW322_14645</name>
</gene>
<reference evidence="2" key="1">
    <citation type="submission" date="2021-02" db="EMBL/GenBank/DDBJ databases">
        <title>Genome analysis of blister spot of apple pathogen from New York area.</title>
        <authorList>
            <person name="Kandel P."/>
            <person name="Hockett K.L."/>
            <person name="Santander R."/>
            <person name="Acimovic S."/>
        </authorList>
    </citation>
    <scope>NUCLEOTIDE SEQUENCE</scope>
    <source>
        <strain evidence="2">PSP1</strain>
    </source>
</reference>
<keyword evidence="1" id="KW-0812">Transmembrane</keyword>
<dbReference type="EMBL" id="JAFFRZ010000001">
    <property type="protein sequence ID" value="MDH4622974.1"/>
    <property type="molecule type" value="Genomic_DNA"/>
</dbReference>
<organism evidence="2 3">
    <name type="scientific">Pseudomonas syringae pv. papulans</name>
    <dbReference type="NCBI Taxonomy" id="83963"/>
    <lineage>
        <taxon>Bacteria</taxon>
        <taxon>Pseudomonadati</taxon>
        <taxon>Pseudomonadota</taxon>
        <taxon>Gammaproteobacteria</taxon>
        <taxon>Pseudomonadales</taxon>
        <taxon>Pseudomonadaceae</taxon>
        <taxon>Pseudomonas</taxon>
        <taxon>Pseudomonas syringae</taxon>
    </lineage>
</organism>
<name>A0A0P9XDV6_PSESX</name>
<keyword evidence="1" id="KW-1133">Transmembrane helix</keyword>
<sequence>MSITDSGAFIREVKKAPQIFYTIHYSCQSLYDDNEGLSPRITSIAITHYATGQAVSFSTHSIAEELRIAREDVLGSFDSVELQLLTGFYQFVRDRRDKYWVHWNMRNLTYGFEHLEHRYRALGGKDASVIPVERRLNLNDLLADRYGSNYAHHPKMKSLMELNGGIPRHFLEGKEEIQAFENKEFIRMHNSTLSKVGFLNSTIRKMVTGKLRTASRGFGVALDRIFEGRSAKAIALVGALLGIGVGAWQCILWLKGV</sequence>
<comment type="caution">
    <text evidence="2">The sequence shown here is derived from an EMBL/GenBank/DDBJ whole genome shotgun (WGS) entry which is preliminary data.</text>
</comment>
<dbReference type="RefSeq" id="WP_044308075.1">
    <property type="nucleotide sequence ID" value="NZ_JAFFRY010000001.1"/>
</dbReference>
<evidence type="ECO:0000313" key="3">
    <source>
        <dbReference type="Proteomes" id="UP001162155"/>
    </source>
</evidence>
<dbReference type="Proteomes" id="UP001162155">
    <property type="component" value="Unassembled WGS sequence"/>
</dbReference>